<comment type="caution">
    <text evidence="2">The sequence shown here is derived from an EMBL/GenBank/DDBJ whole genome shotgun (WGS) entry which is preliminary data.</text>
</comment>
<gene>
    <name evidence="2" type="ORF">B9Z19DRAFT_1072846</name>
</gene>
<dbReference type="EMBL" id="NESQ01000013">
    <property type="protein sequence ID" value="PUU83402.1"/>
    <property type="molecule type" value="Genomic_DNA"/>
</dbReference>
<keyword evidence="3" id="KW-1185">Reference proteome</keyword>
<accession>A0A2T7A6N9</accession>
<sequence>MIFAFDTRKVELCFLGSLIALFAGLSIGFYLLEGRMQLARMGETMSVFLVALGLLLSTSMVANKQHPAGPPETSSQADPQGFWNVSYSSVNTSLCQLVNPFNHSLTLSS</sequence>
<evidence type="ECO:0000313" key="3">
    <source>
        <dbReference type="Proteomes" id="UP000244722"/>
    </source>
</evidence>
<keyword evidence="1" id="KW-0812">Transmembrane</keyword>
<proteinExistence type="predicted"/>
<evidence type="ECO:0000256" key="1">
    <source>
        <dbReference type="SAM" id="Phobius"/>
    </source>
</evidence>
<organism evidence="2 3">
    <name type="scientific">Tuber borchii</name>
    <name type="common">White truffle</name>
    <dbReference type="NCBI Taxonomy" id="42251"/>
    <lineage>
        <taxon>Eukaryota</taxon>
        <taxon>Fungi</taxon>
        <taxon>Dikarya</taxon>
        <taxon>Ascomycota</taxon>
        <taxon>Pezizomycotina</taxon>
        <taxon>Pezizomycetes</taxon>
        <taxon>Pezizales</taxon>
        <taxon>Tuberaceae</taxon>
        <taxon>Tuber</taxon>
    </lineage>
</organism>
<dbReference type="AlphaFoldDB" id="A0A2T7A6N9"/>
<name>A0A2T7A6N9_TUBBO</name>
<dbReference type="Proteomes" id="UP000244722">
    <property type="component" value="Unassembled WGS sequence"/>
</dbReference>
<reference evidence="2 3" key="1">
    <citation type="submission" date="2017-04" db="EMBL/GenBank/DDBJ databases">
        <title>Draft genome sequence of Tuber borchii Vittad., a whitish edible truffle.</title>
        <authorList>
            <consortium name="DOE Joint Genome Institute"/>
            <person name="Murat C."/>
            <person name="Kuo A."/>
            <person name="Barry K.W."/>
            <person name="Clum A."/>
            <person name="Dockter R.B."/>
            <person name="Fauchery L."/>
            <person name="Iotti M."/>
            <person name="Kohler A."/>
            <person name="Labutti K."/>
            <person name="Lindquist E.A."/>
            <person name="Lipzen A."/>
            <person name="Ohm R.A."/>
            <person name="Wang M."/>
            <person name="Grigoriev I.V."/>
            <person name="Zambonelli A."/>
            <person name="Martin F.M."/>
        </authorList>
    </citation>
    <scope>NUCLEOTIDE SEQUENCE [LARGE SCALE GENOMIC DNA]</scope>
    <source>
        <strain evidence="2 3">Tbo3840</strain>
    </source>
</reference>
<protein>
    <submittedName>
        <fullName evidence="2">Uncharacterized protein</fullName>
    </submittedName>
</protein>
<keyword evidence="1" id="KW-1133">Transmembrane helix</keyword>
<evidence type="ECO:0000313" key="2">
    <source>
        <dbReference type="EMBL" id="PUU83402.1"/>
    </source>
</evidence>
<feature type="transmembrane region" description="Helical" evidence="1">
    <location>
        <begin position="44"/>
        <end position="62"/>
    </location>
</feature>
<feature type="transmembrane region" description="Helical" evidence="1">
    <location>
        <begin position="12"/>
        <end position="32"/>
    </location>
</feature>
<keyword evidence="1" id="KW-0472">Membrane</keyword>